<comment type="subunit">
    <text evidence="4">Monomer.</text>
</comment>
<evidence type="ECO:0000256" key="5">
    <source>
        <dbReference type="ARBA" id="ARBA00012441"/>
    </source>
</evidence>
<dbReference type="InterPro" id="IPR033851">
    <property type="entry name" value="M3A_MIP"/>
</dbReference>
<keyword evidence="12" id="KW-0460">Magnesium</keyword>
<dbReference type="CDD" id="cd06457">
    <property type="entry name" value="M3A_MIP"/>
    <property type="match status" value="1"/>
</dbReference>
<dbReference type="EnsemblMetazoa" id="XM_038194226.1">
    <property type="protein sequence ID" value="XP_038050154.1"/>
    <property type="gene ID" value="LOC119723521"/>
</dbReference>
<dbReference type="Gene3D" id="1.10.1370.10">
    <property type="entry name" value="Neurolysin, domain 3"/>
    <property type="match status" value="1"/>
</dbReference>
<evidence type="ECO:0000256" key="7">
    <source>
        <dbReference type="ARBA" id="ARBA00022670"/>
    </source>
</evidence>
<dbReference type="InterPro" id="IPR024077">
    <property type="entry name" value="Neurolysin/TOP_dom2"/>
</dbReference>
<evidence type="ECO:0000256" key="15">
    <source>
        <dbReference type="ARBA" id="ARBA00023004"/>
    </source>
</evidence>
<reference evidence="22" key="1">
    <citation type="submission" date="2022-11" db="UniProtKB">
        <authorList>
            <consortium name="EnsemblMetazoa"/>
        </authorList>
    </citation>
    <scope>IDENTIFICATION</scope>
</reference>
<comment type="function">
    <text evidence="19">Cleaves proteins, imported into the mitochondrion, to their mature size.</text>
</comment>
<name>A0A913ZFC2_PATMI</name>
<dbReference type="OrthoDB" id="17530at2759"/>
<dbReference type="OMA" id="ALMFEYM"/>
<dbReference type="Pfam" id="PF01432">
    <property type="entry name" value="Peptidase_M3"/>
    <property type="match status" value="1"/>
</dbReference>
<dbReference type="FunFam" id="1.10.1370.10:FF:000026">
    <property type="entry name" value="Si:ch73-1a9.4"/>
    <property type="match status" value="1"/>
</dbReference>
<evidence type="ECO:0000256" key="4">
    <source>
        <dbReference type="ARBA" id="ARBA00011245"/>
    </source>
</evidence>
<evidence type="ECO:0000256" key="16">
    <source>
        <dbReference type="ARBA" id="ARBA00023049"/>
    </source>
</evidence>
<evidence type="ECO:0000259" key="21">
    <source>
        <dbReference type="Pfam" id="PF01432"/>
    </source>
</evidence>
<keyword evidence="23" id="KW-1185">Reference proteome</keyword>
<keyword evidence="8 20" id="KW-0479">Metal-binding</keyword>
<evidence type="ECO:0000256" key="12">
    <source>
        <dbReference type="ARBA" id="ARBA00022842"/>
    </source>
</evidence>
<protein>
    <recommendedName>
        <fullName evidence="6">Mitochondrial intermediate peptidase</fullName>
        <ecNumber evidence="5">3.4.24.59</ecNumber>
    </recommendedName>
</protein>
<evidence type="ECO:0000256" key="11">
    <source>
        <dbReference type="ARBA" id="ARBA00022837"/>
    </source>
</evidence>
<dbReference type="SUPFAM" id="SSF55486">
    <property type="entry name" value="Metalloproteases ('zincins'), catalytic domain"/>
    <property type="match status" value="1"/>
</dbReference>
<sequence length="708" mass="80483">MFACRLCRQQQSWVRLLKNSLLRKSKVGSRLETFPEHRSRSVTTWSPLASAFNTRPKRRLEASGRNVGLFGMQELTSPEGFAEAQRASVQEAEELVQEAIRSPTSADIVVLFDKLSDALCRVADLADFVRVAHPDRRFAKAAEDACINISAMVEQLNTNIDLKESLQRLLDDPAIFSAMDEESQIVARLFMFDFEQSGIHLEKAKRQEFVRLNEEIHILGSQFVQGTQTANAIEKKRLPQHIQHSFAVDGDNVTVGSLYADNPSDLVREAAYKIFLFPNPNQSQLLDRLLDSRHKLAKLVGFSSYAQRALRGTMAQTPENVMEFLTMTGDRLFDRVTKEIELMKETKKECNPHNPNIFAWDPSYYIGAARNKRYNITSAEYAPYFSVGACMEGLSLIFSNLYGVTLENVEAERGELWAPDVLKLAVTHETEGVLGYIYCDLFERSGKPQQDCHFTIRGGRRLDDGSYQLPHVVLVCSFSPPRPGAPSILSHGMMENLFHEFGHAMHSMLARTRYQHVTGTRCATDFAEVPSILMEYFANDYRVLKQFARHHKTDQTLPEELIARLCASKKQFSAFEMQTQVFYSILDQMFHGEEPLKKPTMELLSEIQNQYSCIKHVPGTAWHLRFGHLVGYGAKYYSYLLSRAVASSVWHQCFEADPLSRDTGERYRWDMLAHGGGREPATLVQNMLGKKLSNEDLVQALLEETMEQ</sequence>
<evidence type="ECO:0000256" key="19">
    <source>
        <dbReference type="ARBA" id="ARBA00059424"/>
    </source>
</evidence>
<evidence type="ECO:0000256" key="13">
    <source>
        <dbReference type="ARBA" id="ARBA00022946"/>
    </source>
</evidence>
<dbReference type="AlphaFoldDB" id="A0A913ZFC2"/>
<comment type="subcellular location">
    <subcellularLocation>
        <location evidence="2">Mitochondrion matrix</location>
    </subcellularLocation>
</comment>
<dbReference type="Gene3D" id="3.40.390.10">
    <property type="entry name" value="Collagenase (Catalytic Domain)"/>
    <property type="match status" value="1"/>
</dbReference>
<keyword evidence="7 20" id="KW-0645">Protease</keyword>
<keyword evidence="9 20" id="KW-0378">Hydrolase</keyword>
<keyword evidence="18" id="KW-0464">Manganese</keyword>
<evidence type="ECO:0000256" key="2">
    <source>
        <dbReference type="ARBA" id="ARBA00004305"/>
    </source>
</evidence>
<evidence type="ECO:0000256" key="3">
    <source>
        <dbReference type="ARBA" id="ARBA00006040"/>
    </source>
</evidence>
<feature type="domain" description="Peptidase M3A/M3B catalytic" evidence="21">
    <location>
        <begin position="259"/>
        <end position="701"/>
    </location>
</feature>
<dbReference type="EC" id="3.4.24.59" evidence="5"/>
<keyword evidence="13" id="KW-0809">Transit peptide</keyword>
<dbReference type="PANTHER" id="PTHR11804">
    <property type="entry name" value="PROTEASE M3 THIMET OLIGOPEPTIDASE-RELATED"/>
    <property type="match status" value="1"/>
</dbReference>
<evidence type="ECO:0000256" key="14">
    <source>
        <dbReference type="ARBA" id="ARBA00022990"/>
    </source>
</evidence>
<dbReference type="GO" id="GO:0046872">
    <property type="term" value="F:metal ion binding"/>
    <property type="evidence" value="ECO:0007669"/>
    <property type="project" value="UniProtKB-UniRule"/>
</dbReference>
<dbReference type="PANTHER" id="PTHR11804:SF79">
    <property type="entry name" value="MITOCHONDRIAL INTERMEDIATE PEPTIDASE"/>
    <property type="match status" value="1"/>
</dbReference>
<dbReference type="InterPro" id="IPR045090">
    <property type="entry name" value="Pept_M3A_M3B"/>
</dbReference>
<accession>A0A913ZFC2</accession>
<comment type="catalytic activity">
    <reaction evidence="1">
        <text>Release of an N-terminal octapeptide as second stage of processing of some proteins imported into the mitochondrion.</text>
        <dbReference type="EC" id="3.4.24.59"/>
    </reaction>
</comment>
<proteinExistence type="inferred from homology"/>
<dbReference type="RefSeq" id="XP_038050154.1">
    <property type="nucleotide sequence ID" value="XM_038194226.1"/>
</dbReference>
<dbReference type="CTD" id="4285"/>
<dbReference type="GO" id="GO:0006627">
    <property type="term" value="P:protein processing involved in protein targeting to mitochondrion"/>
    <property type="evidence" value="ECO:0007669"/>
    <property type="project" value="TreeGrafter"/>
</dbReference>
<organism evidence="22 23">
    <name type="scientific">Patiria miniata</name>
    <name type="common">Bat star</name>
    <name type="synonym">Asterina miniata</name>
    <dbReference type="NCBI Taxonomy" id="46514"/>
    <lineage>
        <taxon>Eukaryota</taxon>
        <taxon>Metazoa</taxon>
        <taxon>Echinodermata</taxon>
        <taxon>Eleutherozoa</taxon>
        <taxon>Asterozoa</taxon>
        <taxon>Asteroidea</taxon>
        <taxon>Valvatacea</taxon>
        <taxon>Valvatida</taxon>
        <taxon>Asterinidae</taxon>
        <taxon>Patiria</taxon>
    </lineage>
</organism>
<dbReference type="InterPro" id="IPR024079">
    <property type="entry name" value="MetalloPept_cat_dom_sf"/>
</dbReference>
<evidence type="ECO:0000313" key="23">
    <source>
        <dbReference type="Proteomes" id="UP000887568"/>
    </source>
</evidence>
<keyword evidence="17" id="KW-0496">Mitochondrion</keyword>
<dbReference type="GO" id="GO:0006518">
    <property type="term" value="P:peptide metabolic process"/>
    <property type="evidence" value="ECO:0007669"/>
    <property type="project" value="TreeGrafter"/>
</dbReference>
<evidence type="ECO:0000256" key="20">
    <source>
        <dbReference type="RuleBase" id="RU003435"/>
    </source>
</evidence>
<dbReference type="FunFam" id="3.40.390.10:FF:000013">
    <property type="entry name" value="Mitochondrial intermediate peptidase"/>
    <property type="match status" value="1"/>
</dbReference>
<keyword evidence="15" id="KW-0408">Iron</keyword>
<evidence type="ECO:0000256" key="9">
    <source>
        <dbReference type="ARBA" id="ARBA00022801"/>
    </source>
</evidence>
<keyword evidence="10 20" id="KW-0862">Zinc</keyword>
<comment type="cofactor">
    <cofactor evidence="20">
        <name>Zn(2+)</name>
        <dbReference type="ChEBI" id="CHEBI:29105"/>
    </cofactor>
    <text evidence="20">Binds 1 zinc ion.</text>
</comment>
<evidence type="ECO:0000256" key="1">
    <source>
        <dbReference type="ARBA" id="ARBA00000436"/>
    </source>
</evidence>
<dbReference type="InterPro" id="IPR001567">
    <property type="entry name" value="Pept_M3A_M3B_dom"/>
</dbReference>
<keyword evidence="14" id="KW-0007">Acetylation</keyword>
<dbReference type="Proteomes" id="UP000887568">
    <property type="component" value="Unplaced"/>
</dbReference>
<evidence type="ECO:0000256" key="8">
    <source>
        <dbReference type="ARBA" id="ARBA00022723"/>
    </source>
</evidence>
<dbReference type="GO" id="GO:0005759">
    <property type="term" value="C:mitochondrial matrix"/>
    <property type="evidence" value="ECO:0007669"/>
    <property type="project" value="UniProtKB-SubCell"/>
</dbReference>
<comment type="similarity">
    <text evidence="3 20">Belongs to the peptidase M3 family.</text>
</comment>
<dbReference type="GeneID" id="119723521"/>
<evidence type="ECO:0000313" key="22">
    <source>
        <dbReference type="EnsemblMetazoa" id="XP_038050154.1"/>
    </source>
</evidence>
<evidence type="ECO:0000256" key="6">
    <source>
        <dbReference type="ARBA" id="ARBA00018046"/>
    </source>
</evidence>
<keyword evidence="11" id="KW-0106">Calcium</keyword>
<dbReference type="GO" id="GO:0004222">
    <property type="term" value="F:metalloendopeptidase activity"/>
    <property type="evidence" value="ECO:0007669"/>
    <property type="project" value="UniProtKB-EC"/>
</dbReference>
<evidence type="ECO:0000256" key="17">
    <source>
        <dbReference type="ARBA" id="ARBA00023128"/>
    </source>
</evidence>
<evidence type="ECO:0000256" key="18">
    <source>
        <dbReference type="ARBA" id="ARBA00023211"/>
    </source>
</evidence>
<evidence type="ECO:0000256" key="10">
    <source>
        <dbReference type="ARBA" id="ARBA00022833"/>
    </source>
</evidence>
<keyword evidence="16 20" id="KW-0482">Metalloprotease</keyword>